<evidence type="ECO:0000313" key="2">
    <source>
        <dbReference type="Proteomes" id="UP000030564"/>
    </source>
</evidence>
<protein>
    <submittedName>
        <fullName evidence="1">Uncharacterized protein</fullName>
    </submittedName>
</protein>
<reference evidence="1 2" key="1">
    <citation type="submission" date="2014-10" db="EMBL/GenBank/DDBJ databases">
        <title>Draft genome sequence of Pseudomonas chlororaphis EA105.</title>
        <authorList>
            <person name="McCully L.M."/>
            <person name="Bitzer A.S."/>
            <person name="Spence C."/>
            <person name="Bais H."/>
            <person name="Silby M.W."/>
        </authorList>
    </citation>
    <scope>NUCLEOTIDE SEQUENCE [LARGE SCALE GENOMIC DNA]</scope>
    <source>
        <strain evidence="1 2">EA105</strain>
    </source>
</reference>
<sequence length="61" mass="6792">MDKALKRELWRDEAVRAGKKNVVLEEKYIPCGSWLACDGAIRFNTSVTELTPSLASQLPQG</sequence>
<name>A0A0A6DKK9_9PSED</name>
<dbReference type="PATRIC" id="fig|587753.9.peg.386"/>
<organism evidence="1 2">
    <name type="scientific">Pseudomonas chlororaphis</name>
    <dbReference type="NCBI Taxonomy" id="587753"/>
    <lineage>
        <taxon>Bacteria</taxon>
        <taxon>Pseudomonadati</taxon>
        <taxon>Pseudomonadota</taxon>
        <taxon>Gammaproteobacteria</taxon>
        <taxon>Pseudomonadales</taxon>
        <taxon>Pseudomonadaceae</taxon>
        <taxon>Pseudomonas</taxon>
    </lineage>
</organism>
<dbReference type="EMBL" id="JSFK01000001">
    <property type="protein sequence ID" value="KHA75054.1"/>
    <property type="molecule type" value="Genomic_DNA"/>
</dbReference>
<comment type="caution">
    <text evidence="1">The sequence shown here is derived from an EMBL/GenBank/DDBJ whole genome shotgun (WGS) entry which is preliminary data.</text>
</comment>
<dbReference type="Proteomes" id="UP000030564">
    <property type="component" value="Unassembled WGS sequence"/>
</dbReference>
<accession>A0A0A6DKK9</accession>
<dbReference type="AlphaFoldDB" id="A0A0A6DKK9"/>
<gene>
    <name evidence="1" type="ORF">NZ35_01895</name>
</gene>
<proteinExistence type="predicted"/>
<evidence type="ECO:0000313" key="1">
    <source>
        <dbReference type="EMBL" id="KHA75054.1"/>
    </source>
</evidence>